<gene>
    <name evidence="1" type="ORF">SAMN05421807_105212</name>
</gene>
<evidence type="ECO:0000313" key="2">
    <source>
        <dbReference type="Proteomes" id="UP000184079"/>
    </source>
</evidence>
<dbReference type="RefSeq" id="WP_073007101.1">
    <property type="nucleotide sequence ID" value="NZ_FQXD01000005.1"/>
</dbReference>
<dbReference type="OrthoDB" id="4411648at2"/>
<sequence length="155" mass="18072">MRIRYVRRVLLVLCFLIVSFIGMLFFPTRAIVVLQNDTIIYAFPESEGTFALEWVHSVEKEKWIEKFEVNDRQIFLQSTKFKTFGAGVPATTEQVIKQKNGWLVVDVHREIGSELVVRATEINHYKFIFKGKYYPMAASDAPYVIKTERVPFFAL</sequence>
<evidence type="ECO:0008006" key="3">
    <source>
        <dbReference type="Google" id="ProtNLM"/>
    </source>
</evidence>
<keyword evidence="2" id="KW-1185">Reference proteome</keyword>
<dbReference type="EMBL" id="FQXD01000005">
    <property type="protein sequence ID" value="SHH27352.1"/>
    <property type="molecule type" value="Genomic_DNA"/>
</dbReference>
<accession>A0A1M5RM13</accession>
<proteinExistence type="predicted"/>
<dbReference type="Proteomes" id="UP000184079">
    <property type="component" value="Unassembled WGS sequence"/>
</dbReference>
<reference evidence="2" key="1">
    <citation type="submission" date="2016-11" db="EMBL/GenBank/DDBJ databases">
        <authorList>
            <person name="Varghese N."/>
            <person name="Submissions S."/>
        </authorList>
    </citation>
    <scope>NUCLEOTIDE SEQUENCE [LARGE SCALE GENOMIC DNA]</scope>
    <source>
        <strain evidence="2">CGMCC 1.6496</strain>
    </source>
</reference>
<protein>
    <recommendedName>
        <fullName evidence="3">DUF1850 domain-containing protein</fullName>
    </recommendedName>
</protein>
<evidence type="ECO:0000313" key="1">
    <source>
        <dbReference type="EMBL" id="SHH27352.1"/>
    </source>
</evidence>
<dbReference type="AlphaFoldDB" id="A0A1M5RM13"/>
<dbReference type="InterPro" id="IPR015001">
    <property type="entry name" value="DUF1850"/>
</dbReference>
<organism evidence="1 2">
    <name type="scientific">Virgibacillus chiguensis</name>
    <dbReference type="NCBI Taxonomy" id="411959"/>
    <lineage>
        <taxon>Bacteria</taxon>
        <taxon>Bacillati</taxon>
        <taxon>Bacillota</taxon>
        <taxon>Bacilli</taxon>
        <taxon>Bacillales</taxon>
        <taxon>Bacillaceae</taxon>
        <taxon>Virgibacillus</taxon>
    </lineage>
</organism>
<dbReference type="Pfam" id="PF08905">
    <property type="entry name" value="DUF1850"/>
    <property type="match status" value="1"/>
</dbReference>
<name>A0A1M5RM13_9BACI</name>